<evidence type="ECO:0000313" key="6">
    <source>
        <dbReference type="EMBL" id="TQD77913.1"/>
    </source>
</evidence>
<evidence type="ECO:0000256" key="3">
    <source>
        <dbReference type="ARBA" id="ARBA00023125"/>
    </source>
</evidence>
<keyword evidence="7" id="KW-1185">Reference proteome</keyword>
<dbReference type="InterPro" id="IPR015300">
    <property type="entry name" value="DNA-bd_pseudobarrel_sf"/>
</dbReference>
<dbReference type="SUPFAM" id="SSF101936">
    <property type="entry name" value="DNA-binding pseudobarrel domain"/>
    <property type="match status" value="1"/>
</dbReference>
<dbReference type="AlphaFoldDB" id="A0A540KUK5"/>
<gene>
    <name evidence="6" type="ORF">C1H46_036515</name>
</gene>
<keyword evidence="2" id="KW-0805">Transcription regulation</keyword>
<keyword evidence="4" id="KW-0804">Transcription</keyword>
<dbReference type="GO" id="GO:0005634">
    <property type="term" value="C:nucleus"/>
    <property type="evidence" value="ECO:0007669"/>
    <property type="project" value="UniProtKB-SubCell"/>
</dbReference>
<protein>
    <submittedName>
        <fullName evidence="6">Uncharacterized protein</fullName>
    </submittedName>
</protein>
<dbReference type="GO" id="GO:0003677">
    <property type="term" value="F:DNA binding"/>
    <property type="evidence" value="ECO:0007669"/>
    <property type="project" value="UniProtKB-KW"/>
</dbReference>
<evidence type="ECO:0000256" key="4">
    <source>
        <dbReference type="ARBA" id="ARBA00023163"/>
    </source>
</evidence>
<evidence type="ECO:0000256" key="5">
    <source>
        <dbReference type="ARBA" id="ARBA00023242"/>
    </source>
</evidence>
<evidence type="ECO:0000256" key="2">
    <source>
        <dbReference type="ARBA" id="ARBA00023015"/>
    </source>
</evidence>
<accession>A0A540KUK5</accession>
<sequence>MVFNVVAYDSGGCEKEYPPDSGVAANRMATSSKARSKKHHRGSKGKGLLKTTKWLTSRKQFKIKMAKSHGCVSKGYVHAFNRALGGVVKCAGVSFSFRILSQSGERLWQTIPARFARENGLHSISKLILKDPRGRLWPVSLGHWGSRVKAADHRLAIILCIQRSQGR</sequence>
<comment type="caution">
    <text evidence="6">The sequence shown here is derived from an EMBL/GenBank/DDBJ whole genome shotgun (WGS) entry which is preliminary data.</text>
</comment>
<dbReference type="Proteomes" id="UP000315295">
    <property type="component" value="Unassembled WGS sequence"/>
</dbReference>
<keyword evidence="3" id="KW-0238">DNA-binding</keyword>
<evidence type="ECO:0000256" key="1">
    <source>
        <dbReference type="ARBA" id="ARBA00004123"/>
    </source>
</evidence>
<name>A0A540KUK5_MALBA</name>
<organism evidence="6 7">
    <name type="scientific">Malus baccata</name>
    <name type="common">Siberian crab apple</name>
    <name type="synonym">Pyrus baccata</name>
    <dbReference type="NCBI Taxonomy" id="106549"/>
    <lineage>
        <taxon>Eukaryota</taxon>
        <taxon>Viridiplantae</taxon>
        <taxon>Streptophyta</taxon>
        <taxon>Embryophyta</taxon>
        <taxon>Tracheophyta</taxon>
        <taxon>Spermatophyta</taxon>
        <taxon>Magnoliopsida</taxon>
        <taxon>eudicotyledons</taxon>
        <taxon>Gunneridae</taxon>
        <taxon>Pentapetalae</taxon>
        <taxon>rosids</taxon>
        <taxon>fabids</taxon>
        <taxon>Rosales</taxon>
        <taxon>Rosaceae</taxon>
        <taxon>Amygdaloideae</taxon>
        <taxon>Maleae</taxon>
        <taxon>Malus</taxon>
    </lineage>
</organism>
<proteinExistence type="predicted"/>
<dbReference type="EMBL" id="VIEB01000934">
    <property type="protein sequence ID" value="TQD77913.1"/>
    <property type="molecule type" value="Genomic_DNA"/>
</dbReference>
<keyword evidence="5" id="KW-0539">Nucleus</keyword>
<reference evidence="6 7" key="1">
    <citation type="journal article" date="2019" name="G3 (Bethesda)">
        <title>Sequencing of a Wild Apple (Malus baccata) Genome Unravels the Differences Between Cultivated and Wild Apple Species Regarding Disease Resistance and Cold Tolerance.</title>
        <authorList>
            <person name="Chen X."/>
        </authorList>
    </citation>
    <scope>NUCLEOTIDE SEQUENCE [LARGE SCALE GENOMIC DNA]</scope>
    <source>
        <strain evidence="7">cv. Shandingzi</strain>
        <tissue evidence="6">Leaves</tissue>
    </source>
</reference>
<comment type="subcellular location">
    <subcellularLocation>
        <location evidence="1">Nucleus</location>
    </subcellularLocation>
</comment>
<evidence type="ECO:0000313" key="7">
    <source>
        <dbReference type="Proteomes" id="UP000315295"/>
    </source>
</evidence>